<dbReference type="InterPro" id="IPR036974">
    <property type="entry name" value="PUA_sf"/>
</dbReference>
<dbReference type="Gene3D" id="2.30.130.10">
    <property type="entry name" value="PUA domain"/>
    <property type="match status" value="1"/>
</dbReference>
<keyword evidence="10" id="KW-1185">Reference proteome</keyword>
<reference evidence="9 10" key="1">
    <citation type="submission" date="2023-05" db="EMBL/GenBank/DDBJ databases">
        <title>Streptantibioticus silvisoli sp. nov., acidotolerant actinomycetes 1 from pine litter.</title>
        <authorList>
            <person name="Swiecimska M."/>
            <person name="Golinska P."/>
            <person name="Sangal V."/>
            <person name="Wachnowicz B."/>
            <person name="Goodfellow M."/>
        </authorList>
    </citation>
    <scope>NUCLEOTIDE SEQUENCE [LARGE SCALE GENOMIC DNA]</scope>
    <source>
        <strain evidence="9 10">DSM 42109</strain>
    </source>
</reference>
<evidence type="ECO:0000256" key="4">
    <source>
        <dbReference type="ARBA" id="ARBA00023235"/>
    </source>
</evidence>
<feature type="domain" description="tRNA pseudouridylate synthase B C-terminal" evidence="8">
    <location>
        <begin position="189"/>
        <end position="231"/>
    </location>
</feature>
<dbReference type="RefSeq" id="WP_274044027.1">
    <property type="nucleotide sequence ID" value="NZ_JANCPR020000009.1"/>
</dbReference>
<feature type="domain" description="tRNA pseudouridine synthase II TruB subfamily 2 C-terminal" evidence="7">
    <location>
        <begin position="250"/>
        <end position="308"/>
    </location>
</feature>
<keyword evidence="4 5" id="KW-0413">Isomerase</keyword>
<dbReference type="InterPro" id="IPR014780">
    <property type="entry name" value="tRNA_psdUridine_synth_TruB"/>
</dbReference>
<dbReference type="InterPro" id="IPR002501">
    <property type="entry name" value="PsdUridine_synth_N"/>
</dbReference>
<dbReference type="CDD" id="cd02573">
    <property type="entry name" value="PseudoU_synth_EcTruB"/>
    <property type="match status" value="1"/>
</dbReference>
<proteinExistence type="inferred from homology"/>
<evidence type="ECO:0000256" key="3">
    <source>
        <dbReference type="ARBA" id="ARBA00022694"/>
    </source>
</evidence>
<dbReference type="Pfam" id="PF16198">
    <property type="entry name" value="TruB_C_2"/>
    <property type="match status" value="1"/>
</dbReference>
<organism evidence="9 10">
    <name type="scientific">Streptomyces iconiensis</name>
    <dbReference type="NCBI Taxonomy" id="1384038"/>
    <lineage>
        <taxon>Bacteria</taxon>
        <taxon>Bacillati</taxon>
        <taxon>Actinomycetota</taxon>
        <taxon>Actinomycetes</taxon>
        <taxon>Kitasatosporales</taxon>
        <taxon>Streptomycetaceae</taxon>
        <taxon>Streptomyces</taxon>
    </lineage>
</organism>
<dbReference type="EC" id="5.4.99.25" evidence="5"/>
<dbReference type="SUPFAM" id="SSF88697">
    <property type="entry name" value="PUA domain-like"/>
    <property type="match status" value="1"/>
</dbReference>
<comment type="caution">
    <text evidence="9">The sequence shown here is derived from an EMBL/GenBank/DDBJ whole genome shotgun (WGS) entry which is preliminary data.</text>
</comment>
<dbReference type="InterPro" id="IPR015225">
    <property type="entry name" value="tRNA_psdUridine_synth_fam2_C"/>
</dbReference>
<comment type="catalytic activity">
    <reaction evidence="1 5">
        <text>uridine(55) in tRNA = pseudouridine(55) in tRNA</text>
        <dbReference type="Rhea" id="RHEA:42532"/>
        <dbReference type="Rhea" id="RHEA-COMP:10101"/>
        <dbReference type="Rhea" id="RHEA-COMP:10102"/>
        <dbReference type="ChEBI" id="CHEBI:65314"/>
        <dbReference type="ChEBI" id="CHEBI:65315"/>
        <dbReference type="EC" id="5.4.99.25"/>
    </reaction>
</comment>
<dbReference type="HAMAP" id="MF_01080">
    <property type="entry name" value="TruB_bact"/>
    <property type="match status" value="1"/>
</dbReference>
<dbReference type="SUPFAM" id="SSF55120">
    <property type="entry name" value="Pseudouridine synthase"/>
    <property type="match status" value="1"/>
</dbReference>
<evidence type="ECO:0000259" key="8">
    <source>
        <dbReference type="Pfam" id="PF16198"/>
    </source>
</evidence>
<dbReference type="Pfam" id="PF09142">
    <property type="entry name" value="TruB_C"/>
    <property type="match status" value="1"/>
</dbReference>
<dbReference type="Pfam" id="PF01509">
    <property type="entry name" value="TruB_N"/>
    <property type="match status" value="1"/>
</dbReference>
<dbReference type="GO" id="GO:0160148">
    <property type="term" value="F:tRNA pseudouridine(55) synthase activity"/>
    <property type="evidence" value="ECO:0007669"/>
    <property type="project" value="UniProtKB-EC"/>
</dbReference>
<evidence type="ECO:0000313" key="9">
    <source>
        <dbReference type="EMBL" id="MDJ1132629.1"/>
    </source>
</evidence>
<dbReference type="EMBL" id="JANCPR020000009">
    <property type="protein sequence ID" value="MDJ1132629.1"/>
    <property type="molecule type" value="Genomic_DNA"/>
</dbReference>
<keyword evidence="3 5" id="KW-0819">tRNA processing</keyword>
<gene>
    <name evidence="5 9" type="primary">truB</name>
    <name evidence="9" type="ORF">NMN56_011840</name>
</gene>
<evidence type="ECO:0000259" key="7">
    <source>
        <dbReference type="Pfam" id="PF09142"/>
    </source>
</evidence>
<sequence length="309" mass="32416">MARRRDNGPGGLIVVDKPAGFTSHDVVAKLRGMARTRRVGHAGTLDPMATGVLVLGTEKATRLLGHLALTEKEYVATVRLGQDTVTEDAEGELTASAGASGLSREAVEAAVAKLTGDILQVPSTVSAVKIDGQRAYKRVRQGEDVELAARPVTVSSFAVHDLHEETAEDGTPVTDLLVSVACSSGTYVRALARDVGAALGTGGHLTALRRTRVGPYGLDGAHTLEKLQEYVDAEEPLPSLPLGQAAAAYFPRWDVSEEQARLIGNGAQLRMPVSFAEAEGPVAVFGPADSFVALVEEKDGKARSLAVFA</sequence>
<comment type="similarity">
    <text evidence="2 5">Belongs to the pseudouridine synthase TruB family. Type 1 subfamily.</text>
</comment>
<feature type="active site" description="Nucleophile" evidence="5">
    <location>
        <position position="46"/>
    </location>
</feature>
<dbReference type="InterPro" id="IPR020103">
    <property type="entry name" value="PsdUridine_synth_cat_dom_sf"/>
</dbReference>
<feature type="domain" description="Pseudouridine synthase II N-terminal" evidence="6">
    <location>
        <begin position="32"/>
        <end position="188"/>
    </location>
</feature>
<dbReference type="PANTHER" id="PTHR13767:SF2">
    <property type="entry name" value="PSEUDOURIDYLATE SYNTHASE TRUB1"/>
    <property type="match status" value="1"/>
</dbReference>
<comment type="function">
    <text evidence="5">Responsible for synthesis of pseudouridine from uracil-55 in the psi GC loop of transfer RNAs.</text>
</comment>
<dbReference type="InterPro" id="IPR015947">
    <property type="entry name" value="PUA-like_sf"/>
</dbReference>
<evidence type="ECO:0000256" key="5">
    <source>
        <dbReference type="HAMAP-Rule" id="MF_01080"/>
    </source>
</evidence>
<evidence type="ECO:0000259" key="6">
    <source>
        <dbReference type="Pfam" id="PF01509"/>
    </source>
</evidence>
<dbReference type="Proteomes" id="UP001214441">
    <property type="component" value="Unassembled WGS sequence"/>
</dbReference>
<dbReference type="InterPro" id="IPR032819">
    <property type="entry name" value="TruB_C"/>
</dbReference>
<dbReference type="NCBIfam" id="TIGR00431">
    <property type="entry name" value="TruB"/>
    <property type="match status" value="1"/>
</dbReference>
<name>A0ABT6ZU95_9ACTN</name>
<accession>A0ABT6ZU95</accession>
<evidence type="ECO:0000256" key="2">
    <source>
        <dbReference type="ARBA" id="ARBA00005642"/>
    </source>
</evidence>
<evidence type="ECO:0000256" key="1">
    <source>
        <dbReference type="ARBA" id="ARBA00000385"/>
    </source>
</evidence>
<dbReference type="Gene3D" id="3.30.2350.10">
    <property type="entry name" value="Pseudouridine synthase"/>
    <property type="match status" value="1"/>
</dbReference>
<evidence type="ECO:0000313" key="10">
    <source>
        <dbReference type="Proteomes" id="UP001214441"/>
    </source>
</evidence>
<protein>
    <recommendedName>
        <fullName evidence="5">tRNA pseudouridine synthase B</fullName>
        <ecNumber evidence="5">5.4.99.25</ecNumber>
    </recommendedName>
    <alternativeName>
        <fullName evidence="5">tRNA pseudouridine(55) synthase</fullName>
        <shortName evidence="5">Psi55 synthase</shortName>
    </alternativeName>
    <alternativeName>
        <fullName evidence="5">tRNA pseudouridylate synthase</fullName>
    </alternativeName>
    <alternativeName>
        <fullName evidence="5">tRNA-uridine isomerase</fullName>
    </alternativeName>
</protein>
<dbReference type="PANTHER" id="PTHR13767">
    <property type="entry name" value="TRNA-PSEUDOURIDINE SYNTHASE"/>
    <property type="match status" value="1"/>
</dbReference>